<dbReference type="AlphaFoldDB" id="A0A1Y2IJV1"/>
<evidence type="ECO:0000313" key="2">
    <source>
        <dbReference type="Proteomes" id="UP000193067"/>
    </source>
</evidence>
<sequence>MVTPCYMCTRWTDGGGQSALAYHGASIWSWGLVGSGVRSKGRIWTDIDTADSRDSRIREGEKGQRRGRRGGWCMAHGVWETGNGPDLELAGDAGTSPRAGEYESVVAAAQCASTKYRYVRWVVWMGARRGEAVGSVSTRPCTRTRLPGGRGGGVYITAERDAAPLTEQRRRRRVYKSYTSCLTSGPASSASLRMPARPCNRLIVRGLEVQHRRRDAPETGRRV</sequence>
<proteinExistence type="predicted"/>
<name>A0A1Y2IJV1_TRAC3</name>
<keyword evidence="2" id="KW-1185">Reference proteome</keyword>
<organism evidence="1 2">
    <name type="scientific">Trametes coccinea (strain BRFM310)</name>
    <name type="common">Pycnoporus coccineus</name>
    <dbReference type="NCBI Taxonomy" id="1353009"/>
    <lineage>
        <taxon>Eukaryota</taxon>
        <taxon>Fungi</taxon>
        <taxon>Dikarya</taxon>
        <taxon>Basidiomycota</taxon>
        <taxon>Agaricomycotina</taxon>
        <taxon>Agaricomycetes</taxon>
        <taxon>Polyporales</taxon>
        <taxon>Polyporaceae</taxon>
        <taxon>Trametes</taxon>
    </lineage>
</organism>
<protein>
    <submittedName>
        <fullName evidence="1">Uncharacterized protein</fullName>
    </submittedName>
</protein>
<dbReference type="EMBL" id="KZ084111">
    <property type="protein sequence ID" value="OSD01385.1"/>
    <property type="molecule type" value="Genomic_DNA"/>
</dbReference>
<dbReference type="Proteomes" id="UP000193067">
    <property type="component" value="Unassembled WGS sequence"/>
</dbReference>
<gene>
    <name evidence="1" type="ORF">PYCCODRAFT_506392</name>
</gene>
<reference evidence="1 2" key="1">
    <citation type="journal article" date="2015" name="Biotechnol. Biofuels">
        <title>Enhanced degradation of softwood versus hardwood by the white-rot fungus Pycnoporus coccineus.</title>
        <authorList>
            <person name="Couturier M."/>
            <person name="Navarro D."/>
            <person name="Chevret D."/>
            <person name="Henrissat B."/>
            <person name="Piumi F."/>
            <person name="Ruiz-Duenas F.J."/>
            <person name="Martinez A.T."/>
            <person name="Grigoriev I.V."/>
            <person name="Riley R."/>
            <person name="Lipzen A."/>
            <person name="Berrin J.G."/>
            <person name="Master E.R."/>
            <person name="Rosso M.N."/>
        </authorList>
    </citation>
    <scope>NUCLEOTIDE SEQUENCE [LARGE SCALE GENOMIC DNA]</scope>
    <source>
        <strain evidence="1 2">BRFM310</strain>
    </source>
</reference>
<accession>A0A1Y2IJV1</accession>
<evidence type="ECO:0000313" key="1">
    <source>
        <dbReference type="EMBL" id="OSD01385.1"/>
    </source>
</evidence>